<protein>
    <submittedName>
        <fullName evidence="1">Uncharacterized protein</fullName>
    </submittedName>
</protein>
<accession>A0A9J5ZVE6</accession>
<reference evidence="1 2" key="1">
    <citation type="submission" date="2020-09" db="EMBL/GenBank/DDBJ databases">
        <title>De no assembly of potato wild relative species, Solanum commersonii.</title>
        <authorList>
            <person name="Cho K."/>
        </authorList>
    </citation>
    <scope>NUCLEOTIDE SEQUENCE [LARGE SCALE GENOMIC DNA]</scope>
    <source>
        <strain evidence="1">LZ3.2</strain>
        <tissue evidence="1">Leaf</tissue>
    </source>
</reference>
<evidence type="ECO:0000313" key="1">
    <source>
        <dbReference type="EMBL" id="KAG5615948.1"/>
    </source>
</evidence>
<gene>
    <name evidence="1" type="ORF">H5410_015772</name>
</gene>
<dbReference type="Proteomes" id="UP000824120">
    <property type="component" value="Chromosome 3"/>
</dbReference>
<sequence>MERKFPKTINQKRRIETLCWEVKRVISKMSKSGFEWLSSLFNVILRRLRFLRNEGGLHCEGLGKRNIENGREAYIWCSLVLKCLRQSPKRSRVAMPRGKRSIGDLHYGDMVYVRRNSYISKNG</sequence>
<organism evidence="1 2">
    <name type="scientific">Solanum commersonii</name>
    <name type="common">Commerson's wild potato</name>
    <name type="synonym">Commerson's nightshade</name>
    <dbReference type="NCBI Taxonomy" id="4109"/>
    <lineage>
        <taxon>Eukaryota</taxon>
        <taxon>Viridiplantae</taxon>
        <taxon>Streptophyta</taxon>
        <taxon>Embryophyta</taxon>
        <taxon>Tracheophyta</taxon>
        <taxon>Spermatophyta</taxon>
        <taxon>Magnoliopsida</taxon>
        <taxon>eudicotyledons</taxon>
        <taxon>Gunneridae</taxon>
        <taxon>Pentapetalae</taxon>
        <taxon>asterids</taxon>
        <taxon>lamiids</taxon>
        <taxon>Solanales</taxon>
        <taxon>Solanaceae</taxon>
        <taxon>Solanoideae</taxon>
        <taxon>Solaneae</taxon>
        <taxon>Solanum</taxon>
    </lineage>
</organism>
<comment type="caution">
    <text evidence="1">The sequence shown here is derived from an EMBL/GenBank/DDBJ whole genome shotgun (WGS) entry which is preliminary data.</text>
</comment>
<dbReference type="EMBL" id="JACXVP010000003">
    <property type="protein sequence ID" value="KAG5615948.1"/>
    <property type="molecule type" value="Genomic_DNA"/>
</dbReference>
<proteinExistence type="predicted"/>
<evidence type="ECO:0000313" key="2">
    <source>
        <dbReference type="Proteomes" id="UP000824120"/>
    </source>
</evidence>
<keyword evidence="2" id="KW-1185">Reference proteome</keyword>
<name>A0A9J5ZVE6_SOLCO</name>
<dbReference type="AlphaFoldDB" id="A0A9J5ZVE6"/>